<gene>
    <name evidence="2" type="ORF">HGP29_04060</name>
</gene>
<dbReference type="AlphaFoldDB" id="A0A7X8XUH5"/>
<protein>
    <submittedName>
        <fullName evidence="2">Type IX secretion system membrane protein PorP/SprF</fullName>
    </submittedName>
</protein>
<comment type="caution">
    <text evidence="2">The sequence shown here is derived from an EMBL/GenBank/DDBJ whole genome shotgun (WGS) entry which is preliminary data.</text>
</comment>
<dbReference type="InterPro" id="IPR019861">
    <property type="entry name" value="PorP/SprF_Bacteroidetes"/>
</dbReference>
<evidence type="ECO:0000256" key="1">
    <source>
        <dbReference type="SAM" id="SignalP"/>
    </source>
</evidence>
<evidence type="ECO:0000313" key="3">
    <source>
        <dbReference type="Proteomes" id="UP000585050"/>
    </source>
</evidence>
<reference evidence="2 3" key="1">
    <citation type="submission" date="2020-04" db="EMBL/GenBank/DDBJ databases">
        <title>Flammeovirga sp. SR4, a novel species isolated from seawater.</title>
        <authorList>
            <person name="Wang X."/>
        </authorList>
    </citation>
    <scope>NUCLEOTIDE SEQUENCE [LARGE SCALE GENOMIC DNA]</scope>
    <source>
        <strain evidence="2 3">SR4</strain>
    </source>
</reference>
<feature type="signal peptide" evidence="1">
    <location>
        <begin position="1"/>
        <end position="23"/>
    </location>
</feature>
<proteinExistence type="predicted"/>
<dbReference type="EMBL" id="JABAIL010000001">
    <property type="protein sequence ID" value="NLR90363.1"/>
    <property type="molecule type" value="Genomic_DNA"/>
</dbReference>
<dbReference type="Proteomes" id="UP000585050">
    <property type="component" value="Unassembled WGS sequence"/>
</dbReference>
<feature type="chain" id="PRO_5030710857" evidence="1">
    <location>
        <begin position="24"/>
        <end position="306"/>
    </location>
</feature>
<dbReference type="RefSeq" id="WP_168881065.1">
    <property type="nucleotide sequence ID" value="NZ_JABAIL010000001.1"/>
</dbReference>
<evidence type="ECO:0000313" key="2">
    <source>
        <dbReference type="EMBL" id="NLR90363.1"/>
    </source>
</evidence>
<dbReference type="Pfam" id="PF11751">
    <property type="entry name" value="PorP_SprF"/>
    <property type="match status" value="1"/>
</dbReference>
<keyword evidence="3" id="KW-1185">Reference proteome</keyword>
<accession>A0A7X8XUH5</accession>
<organism evidence="2 3">
    <name type="scientific">Flammeovirga agarivorans</name>
    <dbReference type="NCBI Taxonomy" id="2726742"/>
    <lineage>
        <taxon>Bacteria</taxon>
        <taxon>Pseudomonadati</taxon>
        <taxon>Bacteroidota</taxon>
        <taxon>Cytophagia</taxon>
        <taxon>Cytophagales</taxon>
        <taxon>Flammeovirgaceae</taxon>
        <taxon>Flammeovirga</taxon>
    </lineage>
</organism>
<name>A0A7X8XUH5_9BACT</name>
<keyword evidence="1" id="KW-0732">Signal</keyword>
<dbReference type="NCBIfam" id="TIGR03519">
    <property type="entry name" value="T9SS_PorP_fam"/>
    <property type="match status" value="1"/>
</dbReference>
<sequence>MKTIHQILLLSVVFMGITFTVNAQQNTLYSQYMFNGMTINPAYAGSQGGINTSLIYRQHWTGVGGSPHTSTIAIDSPLGNKRLSVGGLFSQDKIGATTTQNFNVVGAYRINLGEGTLSFGLQGGLNSVAVNFADLTSHVPDPSLPNERVRRNAPNFGGGLFYNTDNYYVGFSVPRLLNSDLGDANSTLVVEEQRYYFVTAGYAFFINPNLVLKPNALIRVTEGAPVQADINVNALLMEWLWLGMTYRTQESVGFITELQLNKIFRIGYSYDLITNSASNITNGSHEFMINLFFENKKNKIKTPRYF</sequence>